<keyword evidence="10 11" id="KW-0472">Membrane</keyword>
<evidence type="ECO:0000256" key="10">
    <source>
        <dbReference type="ARBA" id="ARBA00023136"/>
    </source>
</evidence>
<comment type="catalytic activity">
    <reaction evidence="1">
        <text>ATP + protein L-histidine = ADP + protein N-phospho-L-histidine.</text>
        <dbReference type="EC" id="2.7.13.3"/>
    </reaction>
</comment>
<dbReference type="InterPro" id="IPR003594">
    <property type="entry name" value="HATPase_dom"/>
</dbReference>
<keyword evidence="6 11" id="KW-0812">Transmembrane</keyword>
<keyword evidence="7" id="KW-0418">Kinase</keyword>
<reference evidence="13" key="1">
    <citation type="submission" date="2020-05" db="EMBL/GenBank/DDBJ databases">
        <authorList>
            <person name="Chiriac C."/>
            <person name="Salcher M."/>
            <person name="Ghai R."/>
            <person name="Kavagutti S V."/>
        </authorList>
    </citation>
    <scope>NUCLEOTIDE SEQUENCE</scope>
</reference>
<dbReference type="GO" id="GO:0005886">
    <property type="term" value="C:plasma membrane"/>
    <property type="evidence" value="ECO:0007669"/>
    <property type="project" value="TreeGrafter"/>
</dbReference>
<feature type="transmembrane region" description="Helical" evidence="11">
    <location>
        <begin position="151"/>
        <end position="170"/>
    </location>
</feature>
<proteinExistence type="predicted"/>
<evidence type="ECO:0000256" key="9">
    <source>
        <dbReference type="ARBA" id="ARBA00023012"/>
    </source>
</evidence>
<dbReference type="InterPro" id="IPR003661">
    <property type="entry name" value="HisK_dim/P_dom"/>
</dbReference>
<dbReference type="InterPro" id="IPR005467">
    <property type="entry name" value="His_kinase_dom"/>
</dbReference>
<keyword evidence="8 11" id="KW-1133">Transmembrane helix</keyword>
<evidence type="ECO:0000313" key="13">
    <source>
        <dbReference type="EMBL" id="CAB4331984.1"/>
    </source>
</evidence>
<dbReference type="SMART" id="SM00387">
    <property type="entry name" value="HATPase_c"/>
    <property type="match status" value="1"/>
</dbReference>
<dbReference type="FunFam" id="1.10.287.130:FF:000001">
    <property type="entry name" value="Two-component sensor histidine kinase"/>
    <property type="match status" value="1"/>
</dbReference>
<evidence type="ECO:0000256" key="6">
    <source>
        <dbReference type="ARBA" id="ARBA00022692"/>
    </source>
</evidence>
<comment type="subcellular location">
    <subcellularLocation>
        <location evidence="2">Membrane</location>
    </subcellularLocation>
</comment>
<dbReference type="SUPFAM" id="SSF55874">
    <property type="entry name" value="ATPase domain of HSP90 chaperone/DNA topoisomerase II/histidine kinase"/>
    <property type="match status" value="1"/>
</dbReference>
<dbReference type="EC" id="2.7.13.3" evidence="3"/>
<evidence type="ECO:0000256" key="3">
    <source>
        <dbReference type="ARBA" id="ARBA00012438"/>
    </source>
</evidence>
<dbReference type="PANTHER" id="PTHR45436:SF5">
    <property type="entry name" value="SENSOR HISTIDINE KINASE TRCS"/>
    <property type="match status" value="1"/>
</dbReference>
<dbReference type="CDD" id="cd00082">
    <property type="entry name" value="HisKA"/>
    <property type="match status" value="1"/>
</dbReference>
<protein>
    <recommendedName>
        <fullName evidence="3">histidine kinase</fullName>
        <ecNumber evidence="3">2.7.13.3</ecNumber>
    </recommendedName>
</protein>
<name>A0A6J5YPA6_9ZZZZ</name>
<dbReference type="SMART" id="SM00388">
    <property type="entry name" value="HisKA"/>
    <property type="match status" value="1"/>
</dbReference>
<organism evidence="13">
    <name type="scientific">freshwater metagenome</name>
    <dbReference type="NCBI Taxonomy" id="449393"/>
    <lineage>
        <taxon>unclassified sequences</taxon>
        <taxon>metagenomes</taxon>
        <taxon>ecological metagenomes</taxon>
    </lineage>
</organism>
<dbReference type="GO" id="GO:0000155">
    <property type="term" value="F:phosphorelay sensor kinase activity"/>
    <property type="evidence" value="ECO:0007669"/>
    <property type="project" value="InterPro"/>
</dbReference>
<dbReference type="InterPro" id="IPR004358">
    <property type="entry name" value="Sig_transdc_His_kin-like_C"/>
</dbReference>
<dbReference type="InterPro" id="IPR036097">
    <property type="entry name" value="HisK_dim/P_sf"/>
</dbReference>
<accession>A0A6J5YPA6</accession>
<dbReference type="Pfam" id="PF02518">
    <property type="entry name" value="HATPase_c"/>
    <property type="match status" value="1"/>
</dbReference>
<evidence type="ECO:0000256" key="5">
    <source>
        <dbReference type="ARBA" id="ARBA00022679"/>
    </source>
</evidence>
<keyword evidence="9" id="KW-0902">Two-component regulatory system</keyword>
<dbReference type="PROSITE" id="PS50109">
    <property type="entry name" value="HIS_KIN"/>
    <property type="match status" value="1"/>
</dbReference>
<gene>
    <name evidence="13" type="ORF">UFOPK3574_00252</name>
</gene>
<dbReference type="Gene3D" id="1.10.287.130">
    <property type="match status" value="1"/>
</dbReference>
<dbReference type="Gene3D" id="3.30.565.10">
    <property type="entry name" value="Histidine kinase-like ATPase, C-terminal domain"/>
    <property type="match status" value="1"/>
</dbReference>
<dbReference type="SUPFAM" id="SSF47384">
    <property type="entry name" value="Homodimeric domain of signal transducing histidine kinase"/>
    <property type="match status" value="1"/>
</dbReference>
<evidence type="ECO:0000259" key="12">
    <source>
        <dbReference type="PROSITE" id="PS50109"/>
    </source>
</evidence>
<dbReference type="InterPro" id="IPR050428">
    <property type="entry name" value="TCS_sensor_his_kinase"/>
</dbReference>
<evidence type="ECO:0000256" key="4">
    <source>
        <dbReference type="ARBA" id="ARBA00022553"/>
    </source>
</evidence>
<dbReference type="AlphaFoldDB" id="A0A6J5YPA6"/>
<dbReference type="PANTHER" id="PTHR45436">
    <property type="entry name" value="SENSOR HISTIDINE KINASE YKOH"/>
    <property type="match status" value="1"/>
</dbReference>
<dbReference type="PRINTS" id="PR00344">
    <property type="entry name" value="BCTRLSENSOR"/>
</dbReference>
<evidence type="ECO:0000256" key="2">
    <source>
        <dbReference type="ARBA" id="ARBA00004370"/>
    </source>
</evidence>
<dbReference type="Pfam" id="PF00512">
    <property type="entry name" value="HisKA"/>
    <property type="match status" value="1"/>
</dbReference>
<evidence type="ECO:0000256" key="8">
    <source>
        <dbReference type="ARBA" id="ARBA00022989"/>
    </source>
</evidence>
<keyword evidence="4" id="KW-0597">Phosphoprotein</keyword>
<evidence type="ECO:0000256" key="11">
    <source>
        <dbReference type="SAM" id="Phobius"/>
    </source>
</evidence>
<feature type="domain" description="Histidine kinase" evidence="12">
    <location>
        <begin position="191"/>
        <end position="403"/>
    </location>
</feature>
<evidence type="ECO:0000256" key="7">
    <source>
        <dbReference type="ARBA" id="ARBA00022777"/>
    </source>
</evidence>
<dbReference type="InterPro" id="IPR036890">
    <property type="entry name" value="HATPase_C_sf"/>
</dbReference>
<sequence length="403" mass="44284">MKKSRSRYAAISIFVTTVLSSVIGGFATIDARNSDLQQIDQSINLVAERVNSYPAEAISAAIFTIDEESLDLTLVLVTKEGDETVINESHLIYPGINSMPVVKKALSSPISVEGENPFRFRAIEIAGGDFLIVAADLRKIDSNLNSNLKNLVGFTLAATGFAIFISILLLRRHDRGLDAQALQRMQRFLGDASHELRTPLTVIKGYSEMLSKGQMTDAVDRTRAYSRVNSEIERMENLIHDLLLLAELGESRPTTFEEIDLTELTKAHINDFELFNNGRKIDISLEENCHLKGSREHLNRLIQNCLSNIGRHTPADAAVSISLKSKGKKVHLLIEDGGPGLPESAYRSEIAAMNRFDPSRSRESGGSGLGMSIIAAIVQEHNGKLELRKSHLGGLAVEVELPK</sequence>
<evidence type="ECO:0000256" key="1">
    <source>
        <dbReference type="ARBA" id="ARBA00000085"/>
    </source>
</evidence>
<dbReference type="EMBL" id="CAESAF010000013">
    <property type="protein sequence ID" value="CAB4331984.1"/>
    <property type="molecule type" value="Genomic_DNA"/>
</dbReference>
<keyword evidence="5" id="KW-0808">Transferase</keyword>